<comment type="similarity">
    <text evidence="1">Belongs to the SMC family. SbcC subfamily.</text>
</comment>
<dbReference type="SUPFAM" id="SSF52540">
    <property type="entry name" value="P-loop containing nucleoside triphosphate hydrolases"/>
    <property type="match status" value="1"/>
</dbReference>
<feature type="coiled-coil region" evidence="4">
    <location>
        <begin position="539"/>
        <end position="573"/>
    </location>
</feature>
<dbReference type="EMBL" id="PNFV01000001">
    <property type="protein sequence ID" value="PMB83287.1"/>
    <property type="molecule type" value="Genomic_DNA"/>
</dbReference>
<dbReference type="GO" id="GO:0016887">
    <property type="term" value="F:ATP hydrolysis activity"/>
    <property type="evidence" value="ECO:0007669"/>
    <property type="project" value="InterPro"/>
</dbReference>
<dbReference type="InterPro" id="IPR038729">
    <property type="entry name" value="Rad50/SbcC_AAA"/>
</dbReference>
<dbReference type="InterPro" id="IPR027417">
    <property type="entry name" value="P-loop_NTPase"/>
</dbReference>
<organism evidence="6 7">
    <name type="scientific">Limosilactobacillus pontis</name>
    <dbReference type="NCBI Taxonomy" id="35787"/>
    <lineage>
        <taxon>Bacteria</taxon>
        <taxon>Bacillati</taxon>
        <taxon>Bacillota</taxon>
        <taxon>Bacilli</taxon>
        <taxon>Lactobacillales</taxon>
        <taxon>Lactobacillaceae</taxon>
        <taxon>Limosilactobacillus</taxon>
    </lineage>
</organism>
<evidence type="ECO:0000313" key="6">
    <source>
        <dbReference type="EMBL" id="PMB83287.1"/>
    </source>
</evidence>
<feature type="domain" description="Rad50/SbcC-type AAA" evidence="5">
    <location>
        <begin position="5"/>
        <end position="215"/>
    </location>
</feature>
<evidence type="ECO:0000256" key="3">
    <source>
        <dbReference type="ARBA" id="ARBA00013368"/>
    </source>
</evidence>
<feature type="coiled-coil region" evidence="4">
    <location>
        <begin position="429"/>
        <end position="494"/>
    </location>
</feature>
<sequence>MRPLKIELKNFGPYADTVVDFTEFSKRSLFLVAGNTGAGKTTIFDAMCYALFGQTTSDQRSAAAMRSDFAPAAQETAVTFTFAHQGQTYRVTRRPKQTLIGRRGRPVEHNQAVELVYPLESDQPHEITKIKAADSFITDLLNLTRDQFRQIVLLPQGKFRQFLDSDSNTKEDLLRDLFNTTIYERWTTELKDQLTQRKRDLADQATKLQSAKENISTVDAQLGTDEWLTAVQKQLKELQAALNKLEGQRDDQQAAVNQVTKQLHAEQELQEQLKELQAAQQTAAALAEEQAAVAAKQTQLADLQWVQEHRAAYQQWKDGARRMTDQEKQITSLTHQQATLTAQHQAVAHHYQELAAQQDAIAQVRDQASELAKRLPLFAKFSQLTAQVKASEHQLTVAQQHQATHQQAAADLTKAIAQLTDQLAAHGDLAAQRRQIDQDQRHQEDLERVGMTLADLISKRAATSQRRQQLAAKLERQAAIVERQTQELADLTDADARYQIARLASRLKPGSPCPVCGGTDHPHPARVDDQAELVTDEQLQAASDRLQKSRDTMSRLKEQVKQVHQEQADYQAQVATAQTQLAELLGTTELPADWQAQVTHHGQEVQAAAQRWQHQQDQAAEEQDRLTALQEQQTTLQAPLEKDAAAVQAAQATLTRQQAILETKRGDLPAGIADEAAAKRQLANLQDQVKQFNDQLTAADQERQQLAQRLAVTKNSLATIKNEQAALSKEQANRHKRLCTALTAYRADLKWDFWDRCLAQLAQLPQLQAAIQDYQTRVHDNQQQVQRLTAQIAGRPAPDIAARRNALSKAQADLSTLQQLVGQRNAERRQLQDAQARVTKLVQASGKQATALTAFQTLTDVVTGNTENHLSLERYVLQSYFQDVLAAANVQLDRLTNGRYQFELASERHGAGAKWSGLEVNVYDDNAGKTRSARTLSGGESFMASLALALALCQIIQEQSGGITIDALFIDEGFGSLDQEALADALHALQDLEGHRMIGIISHVTELEEQIPDQLRVTSVNGRSHVSYQHDIHA</sequence>
<dbReference type="PANTHER" id="PTHR32114">
    <property type="entry name" value="ABC TRANSPORTER ABCH.3"/>
    <property type="match status" value="1"/>
</dbReference>
<accession>A0A2J6NPN5</accession>
<dbReference type="RefSeq" id="WP_104687848.1">
    <property type="nucleotide sequence ID" value="NZ_JBKTHY010000025.1"/>
</dbReference>
<evidence type="ECO:0000256" key="2">
    <source>
        <dbReference type="ARBA" id="ARBA00011322"/>
    </source>
</evidence>
<evidence type="ECO:0000313" key="7">
    <source>
        <dbReference type="Proteomes" id="UP000239920"/>
    </source>
</evidence>
<comment type="subunit">
    <text evidence="2">Heterodimer of SbcC and SbcD.</text>
</comment>
<dbReference type="PANTHER" id="PTHR32114:SF2">
    <property type="entry name" value="ABC TRANSPORTER ABCH.3"/>
    <property type="match status" value="1"/>
</dbReference>
<keyword evidence="4" id="KW-0175">Coiled coil</keyword>
<dbReference type="Proteomes" id="UP000239920">
    <property type="component" value="Unassembled WGS sequence"/>
</dbReference>
<protein>
    <recommendedName>
        <fullName evidence="3">Nuclease SbcCD subunit C</fullName>
    </recommendedName>
</protein>
<feature type="coiled-coil region" evidence="4">
    <location>
        <begin position="191"/>
        <end position="289"/>
    </location>
</feature>
<dbReference type="GO" id="GO:0006302">
    <property type="term" value="P:double-strand break repair"/>
    <property type="evidence" value="ECO:0007669"/>
    <property type="project" value="InterPro"/>
</dbReference>
<reference evidence="6 7" key="1">
    <citation type="submission" date="2017-09" db="EMBL/GenBank/DDBJ databases">
        <title>Bacterial strain isolated from the female urinary microbiota.</title>
        <authorList>
            <person name="Thomas-White K."/>
            <person name="Kumar N."/>
            <person name="Forster S."/>
            <person name="Putonti C."/>
            <person name="Lawley T."/>
            <person name="Wolfe A.J."/>
        </authorList>
    </citation>
    <scope>NUCLEOTIDE SEQUENCE [LARGE SCALE GENOMIC DNA]</scope>
    <source>
        <strain evidence="6 7">UMB0683</strain>
    </source>
</reference>
<name>A0A2J6NPN5_9LACO</name>
<evidence type="ECO:0000256" key="4">
    <source>
        <dbReference type="SAM" id="Coils"/>
    </source>
</evidence>
<dbReference type="Gene3D" id="3.40.50.300">
    <property type="entry name" value="P-loop containing nucleotide triphosphate hydrolases"/>
    <property type="match status" value="2"/>
</dbReference>
<evidence type="ECO:0000256" key="1">
    <source>
        <dbReference type="ARBA" id="ARBA00006930"/>
    </source>
</evidence>
<gene>
    <name evidence="6" type="ORF">CK797_00355</name>
</gene>
<feature type="coiled-coil region" evidence="4">
    <location>
        <begin position="817"/>
        <end position="844"/>
    </location>
</feature>
<dbReference type="Pfam" id="PF13558">
    <property type="entry name" value="SbcC_Walker_B"/>
    <property type="match status" value="1"/>
</dbReference>
<comment type="caution">
    <text evidence="6">The sequence shown here is derived from an EMBL/GenBank/DDBJ whole genome shotgun (WGS) entry which is preliminary data.</text>
</comment>
<proteinExistence type="inferred from homology"/>
<feature type="coiled-coil region" evidence="4">
    <location>
        <begin position="675"/>
        <end position="723"/>
    </location>
</feature>
<dbReference type="AlphaFoldDB" id="A0A2J6NPN5"/>
<dbReference type="Gene3D" id="1.10.287.1490">
    <property type="match status" value="1"/>
</dbReference>
<evidence type="ECO:0000259" key="5">
    <source>
        <dbReference type="Pfam" id="PF13476"/>
    </source>
</evidence>
<dbReference type="Pfam" id="PF13476">
    <property type="entry name" value="AAA_23"/>
    <property type="match status" value="1"/>
</dbReference>
<dbReference type="OrthoDB" id="9795626at2"/>